<dbReference type="RefSeq" id="WP_058030441.1">
    <property type="nucleotide sequence ID" value="NZ_CP013187.1"/>
</dbReference>
<dbReference type="GO" id="GO:0000160">
    <property type="term" value="P:phosphorelay signal transduction system"/>
    <property type="evidence" value="ECO:0007669"/>
    <property type="project" value="InterPro"/>
</dbReference>
<proteinExistence type="predicted"/>
<dbReference type="Proteomes" id="UP000061457">
    <property type="component" value="Chromosome I"/>
</dbReference>
<dbReference type="STRING" id="161398.PP2015_2237"/>
<dbReference type="InterPro" id="IPR011990">
    <property type="entry name" value="TPR-like_helical_dom_sf"/>
</dbReference>
<dbReference type="SUPFAM" id="SSF46894">
    <property type="entry name" value="C-terminal effector domain of the bipartite response regulators"/>
    <property type="match status" value="1"/>
</dbReference>
<dbReference type="SUPFAM" id="SSF48452">
    <property type="entry name" value="TPR-like"/>
    <property type="match status" value="1"/>
</dbReference>
<dbReference type="Gene3D" id="1.10.10.10">
    <property type="entry name" value="Winged helix-like DNA-binding domain superfamily/Winged helix DNA-binding domain"/>
    <property type="match status" value="1"/>
</dbReference>
<dbReference type="InterPro" id="IPR001867">
    <property type="entry name" value="OmpR/PhoB-type_DNA-bd"/>
</dbReference>
<dbReference type="GO" id="GO:0003677">
    <property type="term" value="F:DNA binding"/>
    <property type="evidence" value="ECO:0007669"/>
    <property type="project" value="UniProtKB-KW"/>
</dbReference>
<keyword evidence="1" id="KW-0238">DNA-binding</keyword>
<sequence>MATFKFLKFTFCDQSYQLRHSGKPINIRPKTAQAIELFVNNPQTLITKDELHTALWGTPQHQDYRLFQVISEIRKLAPNNDLIRTQPNRGYYWLAPTDKLAVKKSNKVTHYAIAACLAISCTTATSLLIKENNTFEPALPLTFSSYTNAVDAYRSQDYATAQKWLEFSLKENPYSHEAKLLLAEIKFSQQQLAHAKQLAHELVLENESQSYYRGQAFSLLSRIAAIQNNFNDALDFAIQGKESAEAGFASCSAHMFEQQIAALVNKQQDTPLNSKARLQIDSEQALSNSSENTIEKSEHAQLCKELRDSVTSKRECENVEYTAQLIGFRQFAT</sequence>
<gene>
    <name evidence="3" type="ORF">PP2015_2237</name>
</gene>
<dbReference type="GO" id="GO:0006355">
    <property type="term" value="P:regulation of DNA-templated transcription"/>
    <property type="evidence" value="ECO:0007669"/>
    <property type="project" value="InterPro"/>
</dbReference>
<name>A0A0S2K3T3_9GAMM</name>
<dbReference type="InterPro" id="IPR036388">
    <property type="entry name" value="WH-like_DNA-bd_sf"/>
</dbReference>
<evidence type="ECO:0000313" key="4">
    <source>
        <dbReference type="Proteomes" id="UP000061457"/>
    </source>
</evidence>
<evidence type="ECO:0000313" key="3">
    <source>
        <dbReference type="EMBL" id="ALO42734.1"/>
    </source>
</evidence>
<dbReference type="PATRIC" id="fig|161398.10.peg.2276"/>
<evidence type="ECO:0000256" key="1">
    <source>
        <dbReference type="ARBA" id="ARBA00023125"/>
    </source>
</evidence>
<reference evidence="3 4" key="1">
    <citation type="submission" date="2015-11" db="EMBL/GenBank/DDBJ databases">
        <authorList>
            <person name="Zhang Y."/>
            <person name="Guo Z."/>
        </authorList>
    </citation>
    <scope>NUCLEOTIDE SEQUENCE [LARGE SCALE GENOMIC DNA]</scope>
    <source>
        <strain evidence="3 4">KCTC 12086</strain>
    </source>
</reference>
<dbReference type="Pfam" id="PF00486">
    <property type="entry name" value="Trans_reg_C"/>
    <property type="match status" value="1"/>
</dbReference>
<dbReference type="InterPro" id="IPR016032">
    <property type="entry name" value="Sig_transdc_resp-reg_C-effctor"/>
</dbReference>
<dbReference type="KEGG" id="pphe:PP2015_2237"/>
<dbReference type="AlphaFoldDB" id="A0A0S2K3T3"/>
<dbReference type="Pfam" id="PF14559">
    <property type="entry name" value="TPR_19"/>
    <property type="match status" value="1"/>
</dbReference>
<dbReference type="EMBL" id="CP013187">
    <property type="protein sequence ID" value="ALO42734.1"/>
    <property type="molecule type" value="Genomic_DNA"/>
</dbReference>
<evidence type="ECO:0000259" key="2">
    <source>
        <dbReference type="SMART" id="SM00862"/>
    </source>
</evidence>
<keyword evidence="4" id="KW-1185">Reference proteome</keyword>
<accession>A0A0S2K3T3</accession>
<dbReference type="SMART" id="SM00862">
    <property type="entry name" value="Trans_reg_C"/>
    <property type="match status" value="1"/>
</dbReference>
<feature type="domain" description="OmpR/PhoB-type" evidence="2">
    <location>
        <begin position="22"/>
        <end position="93"/>
    </location>
</feature>
<protein>
    <submittedName>
        <fullName evidence="3">Putative transcriptional regulator CadC</fullName>
    </submittedName>
</protein>
<dbReference type="OrthoDB" id="6313512at2"/>
<organism evidence="3 4">
    <name type="scientific">Pseudoalteromonas phenolica</name>
    <dbReference type="NCBI Taxonomy" id="161398"/>
    <lineage>
        <taxon>Bacteria</taxon>
        <taxon>Pseudomonadati</taxon>
        <taxon>Pseudomonadota</taxon>
        <taxon>Gammaproteobacteria</taxon>
        <taxon>Alteromonadales</taxon>
        <taxon>Pseudoalteromonadaceae</taxon>
        <taxon>Pseudoalteromonas</taxon>
    </lineage>
</organism>